<reference evidence="2" key="1">
    <citation type="submission" date="2017-01" db="EMBL/GenBank/DDBJ databases">
        <authorList>
            <person name="Varghese N."/>
            <person name="Submissions S."/>
        </authorList>
    </citation>
    <scope>NUCLEOTIDE SEQUENCE [LARGE SCALE GENOMIC DNA]</scope>
    <source>
        <strain evidence="2">DSM 29591</strain>
    </source>
</reference>
<dbReference type="STRING" id="287098.SAMN05421665_2687"/>
<dbReference type="OrthoDB" id="7802556at2"/>
<evidence type="ECO:0000313" key="2">
    <source>
        <dbReference type="Proteomes" id="UP000186997"/>
    </source>
</evidence>
<dbReference type="Proteomes" id="UP000186997">
    <property type="component" value="Unassembled WGS sequence"/>
</dbReference>
<dbReference type="EMBL" id="FTPR01000002">
    <property type="protein sequence ID" value="SIT88351.1"/>
    <property type="molecule type" value="Genomic_DNA"/>
</dbReference>
<evidence type="ECO:0008006" key="3">
    <source>
        <dbReference type="Google" id="ProtNLM"/>
    </source>
</evidence>
<dbReference type="GO" id="GO:0008146">
    <property type="term" value="F:sulfotransferase activity"/>
    <property type="evidence" value="ECO:0007669"/>
    <property type="project" value="InterPro"/>
</dbReference>
<dbReference type="Pfam" id="PF03567">
    <property type="entry name" value="Sulfotransfer_2"/>
    <property type="match status" value="1"/>
</dbReference>
<accession>A0A1R3XB62</accession>
<keyword evidence="2" id="KW-1185">Reference proteome</keyword>
<dbReference type="InterPro" id="IPR005331">
    <property type="entry name" value="Sulfotransferase"/>
</dbReference>
<dbReference type="SUPFAM" id="SSF52540">
    <property type="entry name" value="P-loop containing nucleoside triphosphate hydrolases"/>
    <property type="match status" value="1"/>
</dbReference>
<dbReference type="RefSeq" id="WP_076660431.1">
    <property type="nucleotide sequence ID" value="NZ_FTPR01000002.1"/>
</dbReference>
<proteinExistence type="predicted"/>
<evidence type="ECO:0000313" key="1">
    <source>
        <dbReference type="EMBL" id="SIT88351.1"/>
    </source>
</evidence>
<organism evidence="1 2">
    <name type="scientific">Yoonia rosea</name>
    <dbReference type="NCBI Taxonomy" id="287098"/>
    <lineage>
        <taxon>Bacteria</taxon>
        <taxon>Pseudomonadati</taxon>
        <taxon>Pseudomonadota</taxon>
        <taxon>Alphaproteobacteria</taxon>
        <taxon>Rhodobacterales</taxon>
        <taxon>Paracoccaceae</taxon>
        <taxon>Yoonia</taxon>
    </lineage>
</organism>
<dbReference type="AlphaFoldDB" id="A0A1R3XB62"/>
<protein>
    <recommendedName>
        <fullName evidence="3">LPS sulfotransferase NodH</fullName>
    </recommendedName>
</protein>
<dbReference type="GO" id="GO:0016020">
    <property type="term" value="C:membrane"/>
    <property type="evidence" value="ECO:0007669"/>
    <property type="project" value="InterPro"/>
</dbReference>
<gene>
    <name evidence="1" type="ORF">SAMN05421665_2687</name>
</gene>
<sequence length="477" mass="53593">MSRFDYFILLAEMRTGSNLLEANINMLDGVTCHGEAFNPSFVGYPKIDALLGIDRDAREKDPFALLGKIRESDTLAGFRFFHDHDPRILNTCIEDQRCAKIILTRNPLDSFVSWKIAQATGQWKLTNATHSKSTSITFDPAAFEAHLEAIQSFQVRIQRALQTSGQAAFYINYNDLRDLDVLNGLAQFLGCDARLSNVNKKLKKQNPEPLEERVSNYDEMTSALARLDRFDLGRTPHFEPSRGPAIPSYVAAPQSGVLYMPLRSGPDKAVRQWLADLDNAQPKALIRKFTQKSLRMWQETHETHRSFAVLRHPLARAHAAFCDRILLDGSQSLPEIRANLIRVHKLALPQTAPDLADTSAYSDADHRRAFAGFLDFLKTNLAGQTSIRVDPSWASQLTLLQGMAQFALPDHILREETLAKDLGFVARQVGLAQSPKLGDTAHRWEGRLAAIYDPVLEAAARDAYARDYAAFGFENWR</sequence>
<dbReference type="InterPro" id="IPR027417">
    <property type="entry name" value="P-loop_NTPase"/>
</dbReference>
<name>A0A1R3XB62_9RHOB</name>
<dbReference type="Gene3D" id="3.40.50.300">
    <property type="entry name" value="P-loop containing nucleotide triphosphate hydrolases"/>
    <property type="match status" value="1"/>
</dbReference>